<evidence type="ECO:0000259" key="1">
    <source>
        <dbReference type="Pfam" id="PF05192"/>
    </source>
</evidence>
<dbReference type="Pfam" id="PF05192">
    <property type="entry name" value="MutS_III"/>
    <property type="match status" value="1"/>
</dbReference>
<dbReference type="GO" id="GO:0005524">
    <property type="term" value="F:ATP binding"/>
    <property type="evidence" value="ECO:0007669"/>
    <property type="project" value="InterPro"/>
</dbReference>
<dbReference type="AlphaFoldDB" id="A0A1E5IM29"/>
<dbReference type="InterPro" id="IPR036187">
    <property type="entry name" value="DNA_mismatch_repair_MutS_sf"/>
</dbReference>
<dbReference type="SUPFAM" id="SSF48334">
    <property type="entry name" value="DNA repair protein MutS, domain III"/>
    <property type="match status" value="1"/>
</dbReference>
<dbReference type="GO" id="GO:0030983">
    <property type="term" value="F:mismatched DNA binding"/>
    <property type="evidence" value="ECO:0007669"/>
    <property type="project" value="InterPro"/>
</dbReference>
<evidence type="ECO:0000313" key="3">
    <source>
        <dbReference type="Proteomes" id="UP000095237"/>
    </source>
</evidence>
<dbReference type="Proteomes" id="UP000095237">
    <property type="component" value="Unassembled WGS sequence"/>
</dbReference>
<protein>
    <recommendedName>
        <fullName evidence="1">DNA mismatch repair protein MutS core domain-containing protein</fullName>
    </recommendedName>
</protein>
<accession>A0A1E5IM29</accession>
<dbReference type="Gene3D" id="1.10.1420.10">
    <property type="match status" value="1"/>
</dbReference>
<dbReference type="InterPro" id="IPR007696">
    <property type="entry name" value="DNA_mismatch_repair_MutS_core"/>
</dbReference>
<organism evidence="2 3">
    <name type="scientific">Endomicrobium trichonymphae</name>
    <dbReference type="NCBI Taxonomy" id="1408204"/>
    <lineage>
        <taxon>Bacteria</taxon>
        <taxon>Pseudomonadati</taxon>
        <taxon>Elusimicrobiota</taxon>
        <taxon>Endomicrobiia</taxon>
        <taxon>Endomicrobiales</taxon>
        <taxon>Endomicrobiaceae</taxon>
        <taxon>Candidatus Endomicrobiellum</taxon>
    </lineage>
</organism>
<gene>
    <name evidence="2" type="ORF">ATZ36_14375</name>
</gene>
<reference evidence="2 3" key="1">
    <citation type="submission" date="2015-11" db="EMBL/GenBank/DDBJ databases">
        <title>Evidence for parallel genomic evolution in an endosymbiosis of termite gut flagellates.</title>
        <authorList>
            <person name="Zheng H."/>
        </authorList>
    </citation>
    <scope>NUCLEOTIDE SEQUENCE [LARGE SCALE GENOMIC DNA]</scope>
    <source>
        <strain evidence="2 3">CET450</strain>
    </source>
</reference>
<dbReference type="GO" id="GO:0006298">
    <property type="term" value="P:mismatch repair"/>
    <property type="evidence" value="ECO:0007669"/>
    <property type="project" value="InterPro"/>
</dbReference>
<sequence length="84" mass="9222">MKTVSDIERITARVSSGSANPKDLAALKNSLKTINNISEIIKSADGLDFNIPENTQITNKISSYLSDEPSASLKDENVIKNKEW</sequence>
<keyword evidence="3" id="KW-1185">Reference proteome</keyword>
<feature type="domain" description="DNA mismatch repair protein MutS core" evidence="1">
    <location>
        <begin position="2"/>
        <end position="81"/>
    </location>
</feature>
<proteinExistence type="predicted"/>
<evidence type="ECO:0000313" key="2">
    <source>
        <dbReference type="EMBL" id="OEG71509.1"/>
    </source>
</evidence>
<name>A0A1E5IM29_ENDTX</name>
<comment type="caution">
    <text evidence="2">The sequence shown here is derived from an EMBL/GenBank/DDBJ whole genome shotgun (WGS) entry which is preliminary data.</text>
</comment>
<dbReference type="EMBL" id="LNVX01000200">
    <property type="protein sequence ID" value="OEG71509.1"/>
    <property type="molecule type" value="Genomic_DNA"/>
</dbReference>